<dbReference type="Proteomes" id="UP001458415">
    <property type="component" value="Unassembled WGS sequence"/>
</dbReference>
<evidence type="ECO:0000313" key="2">
    <source>
        <dbReference type="Proteomes" id="UP001458415"/>
    </source>
</evidence>
<reference evidence="1 2" key="1">
    <citation type="submission" date="2024-06" db="EMBL/GenBank/DDBJ databases">
        <title>The Natural Products Discovery Center: Release of the First 8490 Sequenced Strains for Exploring Actinobacteria Biosynthetic Diversity.</title>
        <authorList>
            <person name="Kalkreuter E."/>
            <person name="Kautsar S.A."/>
            <person name="Yang D."/>
            <person name="Bader C.D."/>
            <person name="Teijaro C.N."/>
            <person name="Fluegel L."/>
            <person name="Davis C.M."/>
            <person name="Simpson J.R."/>
            <person name="Lauterbach L."/>
            <person name="Steele A.D."/>
            <person name="Gui C."/>
            <person name="Meng S."/>
            <person name="Li G."/>
            <person name="Viehrig K."/>
            <person name="Ye F."/>
            <person name="Su P."/>
            <person name="Kiefer A.F."/>
            <person name="Nichols A."/>
            <person name="Cepeda A.J."/>
            <person name="Yan W."/>
            <person name="Fan B."/>
            <person name="Jiang Y."/>
            <person name="Adhikari A."/>
            <person name="Zheng C.-J."/>
            <person name="Schuster L."/>
            <person name="Cowan T.M."/>
            <person name="Smanski M.J."/>
            <person name="Chevrette M.G."/>
            <person name="De Carvalho L.P.S."/>
            <person name="Shen B."/>
        </authorList>
    </citation>
    <scope>NUCLEOTIDE SEQUENCE [LARGE SCALE GENOMIC DNA]</scope>
    <source>
        <strain evidence="1 2">NPDC000634</strain>
    </source>
</reference>
<comment type="caution">
    <text evidence="1">The sequence shown here is derived from an EMBL/GenBank/DDBJ whole genome shotgun (WGS) entry which is preliminary data.</text>
</comment>
<dbReference type="RefSeq" id="WP_143668249.1">
    <property type="nucleotide sequence ID" value="NZ_MUBM01000425.1"/>
</dbReference>
<proteinExistence type="predicted"/>
<organism evidence="1 2">
    <name type="scientific">Streptomyces carpinensis</name>
    <dbReference type="NCBI Taxonomy" id="66369"/>
    <lineage>
        <taxon>Bacteria</taxon>
        <taxon>Bacillati</taxon>
        <taxon>Actinomycetota</taxon>
        <taxon>Actinomycetes</taxon>
        <taxon>Kitasatosporales</taxon>
        <taxon>Streptomycetaceae</taxon>
        <taxon>Streptomyces</taxon>
    </lineage>
</organism>
<evidence type="ECO:0000313" key="1">
    <source>
        <dbReference type="EMBL" id="MER6981781.1"/>
    </source>
</evidence>
<keyword evidence="2" id="KW-1185">Reference proteome</keyword>
<protein>
    <submittedName>
        <fullName evidence="1">Uncharacterized protein</fullName>
    </submittedName>
</protein>
<gene>
    <name evidence="1" type="ORF">ABT317_33635</name>
</gene>
<name>A0ABV1WD84_9ACTN</name>
<dbReference type="EMBL" id="JBEPCU010000850">
    <property type="protein sequence ID" value="MER6981781.1"/>
    <property type="molecule type" value="Genomic_DNA"/>
</dbReference>
<sequence>MPQAALDRLEYSIVVTFARPAPWVVEKWHVAVEGDRAHIVCVSHVERRTVDAFTSDLAPGYAHDGR</sequence>
<accession>A0ABV1WD84</accession>